<gene>
    <name evidence="2" type="primary">STRIT1</name>
</gene>
<sequence>MLSEDGIKKAERFGPMGCPASWTGNRKVLYSPCRVQVLLAQKAKVTGLLYHHSLDLLKSPFLPGAPLKAGSICITWYRDWSSVPRCGVCCRQSLNALSSLLQGRRIKKERSSAFQCLTSPRQLAARSQAAATLFRCLFKVQRDAG</sequence>
<evidence type="ECO:0000313" key="1">
    <source>
        <dbReference type="Proteomes" id="UP001652580"/>
    </source>
</evidence>
<keyword evidence="1" id="KW-1185">Reference proteome</keyword>
<dbReference type="InParanoid" id="A0A452CAT7"/>
<proteinExistence type="predicted"/>
<name>A0A452CAT7_BALAC</name>
<evidence type="ECO:0000313" key="2">
    <source>
        <dbReference type="RefSeq" id="XP_028020065.2"/>
    </source>
</evidence>
<protein>
    <submittedName>
        <fullName evidence="2">Sarcoplasmic/endoplasmic reticulum calcium ATPase regulator DWORF isoform X1</fullName>
    </submittedName>
</protein>
<accession>A0A452CAT7</accession>
<dbReference type="GeneID" id="103007582"/>
<dbReference type="Proteomes" id="UP001652580">
    <property type="component" value="Chromosome 4"/>
</dbReference>
<dbReference type="AlphaFoldDB" id="A0A452CAT7"/>
<dbReference type="RefSeq" id="XP_028020065.2">
    <property type="nucleotide sequence ID" value="XM_028164264.2"/>
</dbReference>
<reference evidence="2" key="1">
    <citation type="submission" date="2025-08" db="UniProtKB">
        <authorList>
            <consortium name="RefSeq"/>
        </authorList>
    </citation>
    <scope>IDENTIFICATION</scope>
</reference>
<organism evidence="1 2">
    <name type="scientific">Balaenoptera acutorostrata</name>
    <name type="common">Common minke whale</name>
    <name type="synonym">Balaena rostrata</name>
    <dbReference type="NCBI Taxonomy" id="9767"/>
    <lineage>
        <taxon>Eukaryota</taxon>
        <taxon>Metazoa</taxon>
        <taxon>Chordata</taxon>
        <taxon>Craniata</taxon>
        <taxon>Vertebrata</taxon>
        <taxon>Euteleostomi</taxon>
        <taxon>Mammalia</taxon>
        <taxon>Eutheria</taxon>
        <taxon>Laurasiatheria</taxon>
        <taxon>Artiodactyla</taxon>
        <taxon>Whippomorpha</taxon>
        <taxon>Cetacea</taxon>
        <taxon>Mysticeti</taxon>
        <taxon>Balaenopteridae</taxon>
        <taxon>Balaenoptera</taxon>
    </lineage>
</organism>